<dbReference type="InterPro" id="IPR001878">
    <property type="entry name" value="Znf_CCHC"/>
</dbReference>
<dbReference type="OrthoDB" id="1194186at2759"/>
<evidence type="ECO:0000256" key="1">
    <source>
        <dbReference type="PROSITE-ProRule" id="PRU00047"/>
    </source>
</evidence>
<dbReference type="InterPro" id="IPR036875">
    <property type="entry name" value="Znf_CCHC_sf"/>
</dbReference>
<dbReference type="SUPFAM" id="SSF57756">
    <property type="entry name" value="Retrovirus zinc finger-like domains"/>
    <property type="match status" value="1"/>
</dbReference>
<keyword evidence="1" id="KW-0862">Zinc</keyword>
<dbReference type="Proteomes" id="UP000257109">
    <property type="component" value="Unassembled WGS sequence"/>
</dbReference>
<feature type="non-terminal residue" evidence="4">
    <location>
        <position position="1"/>
    </location>
</feature>
<protein>
    <recommendedName>
        <fullName evidence="3">CCHC-type domain-containing protein</fullName>
    </recommendedName>
</protein>
<dbReference type="EMBL" id="QJKJ01016357">
    <property type="protein sequence ID" value="RDX61087.1"/>
    <property type="molecule type" value="Genomic_DNA"/>
</dbReference>
<dbReference type="SMART" id="SM00343">
    <property type="entry name" value="ZnF_C2HC"/>
    <property type="match status" value="1"/>
</dbReference>
<keyword evidence="1" id="KW-0479">Metal-binding</keyword>
<dbReference type="AlphaFoldDB" id="A0A371E515"/>
<dbReference type="PROSITE" id="PS50158">
    <property type="entry name" value="ZF_CCHC"/>
    <property type="match status" value="1"/>
</dbReference>
<reference evidence="4" key="1">
    <citation type="submission" date="2018-05" db="EMBL/GenBank/DDBJ databases">
        <title>Draft genome of Mucuna pruriens seed.</title>
        <authorList>
            <person name="Nnadi N.E."/>
            <person name="Vos R."/>
            <person name="Hasami M.H."/>
            <person name="Devisetty U.K."/>
            <person name="Aguiy J.C."/>
        </authorList>
    </citation>
    <scope>NUCLEOTIDE SEQUENCE [LARGE SCALE GENOMIC DNA]</scope>
    <source>
        <strain evidence="4">JCA_2017</strain>
    </source>
</reference>
<evidence type="ECO:0000256" key="2">
    <source>
        <dbReference type="SAM" id="MobiDB-lite"/>
    </source>
</evidence>
<evidence type="ECO:0000313" key="5">
    <source>
        <dbReference type="Proteomes" id="UP000257109"/>
    </source>
</evidence>
<dbReference type="Gene3D" id="4.10.60.10">
    <property type="entry name" value="Zinc finger, CCHC-type"/>
    <property type="match status" value="1"/>
</dbReference>
<accession>A0A371E515</accession>
<keyword evidence="1" id="KW-0863">Zinc-finger</keyword>
<feature type="domain" description="CCHC-type" evidence="3">
    <location>
        <begin position="109"/>
        <end position="125"/>
    </location>
</feature>
<comment type="caution">
    <text evidence="4">The sequence shown here is derived from an EMBL/GenBank/DDBJ whole genome shotgun (WGS) entry which is preliminary data.</text>
</comment>
<sequence>MKSKHNKKQNDFGRARLSKKFSSGVAICRNLNHDVGSTKVEDNLHQSQAESLLTRGRGCISPQSRSKEKESERLRKDKSPKMGSFPSLSRKEEKTLPSPVPTSKSNNIKCFKCLGKGHIASHCPNKRSMLIQEDGTIDSKSSRDE</sequence>
<evidence type="ECO:0000259" key="3">
    <source>
        <dbReference type="PROSITE" id="PS50158"/>
    </source>
</evidence>
<feature type="compositionally biased region" description="Basic and acidic residues" evidence="2">
    <location>
        <begin position="65"/>
        <end position="80"/>
    </location>
</feature>
<organism evidence="4 5">
    <name type="scientific">Mucuna pruriens</name>
    <name type="common">Velvet bean</name>
    <name type="synonym">Dolichos pruriens</name>
    <dbReference type="NCBI Taxonomy" id="157652"/>
    <lineage>
        <taxon>Eukaryota</taxon>
        <taxon>Viridiplantae</taxon>
        <taxon>Streptophyta</taxon>
        <taxon>Embryophyta</taxon>
        <taxon>Tracheophyta</taxon>
        <taxon>Spermatophyta</taxon>
        <taxon>Magnoliopsida</taxon>
        <taxon>eudicotyledons</taxon>
        <taxon>Gunneridae</taxon>
        <taxon>Pentapetalae</taxon>
        <taxon>rosids</taxon>
        <taxon>fabids</taxon>
        <taxon>Fabales</taxon>
        <taxon>Fabaceae</taxon>
        <taxon>Papilionoideae</taxon>
        <taxon>50 kb inversion clade</taxon>
        <taxon>NPAAA clade</taxon>
        <taxon>indigoferoid/millettioid clade</taxon>
        <taxon>Phaseoleae</taxon>
        <taxon>Mucuna</taxon>
    </lineage>
</organism>
<proteinExistence type="predicted"/>
<gene>
    <name evidence="4" type="ORF">CR513_60712</name>
</gene>
<dbReference type="GO" id="GO:0008270">
    <property type="term" value="F:zinc ion binding"/>
    <property type="evidence" value="ECO:0007669"/>
    <property type="project" value="UniProtKB-KW"/>
</dbReference>
<evidence type="ECO:0000313" key="4">
    <source>
        <dbReference type="EMBL" id="RDX61087.1"/>
    </source>
</evidence>
<dbReference type="GO" id="GO:0003676">
    <property type="term" value="F:nucleic acid binding"/>
    <property type="evidence" value="ECO:0007669"/>
    <property type="project" value="InterPro"/>
</dbReference>
<keyword evidence="5" id="KW-1185">Reference proteome</keyword>
<name>A0A371E515_MUCPR</name>
<feature type="region of interest" description="Disordered" evidence="2">
    <location>
        <begin position="124"/>
        <end position="145"/>
    </location>
</feature>
<feature type="region of interest" description="Disordered" evidence="2">
    <location>
        <begin position="36"/>
        <end position="107"/>
    </location>
</feature>